<dbReference type="PATRIC" id="fig|1291734.4.peg.1690"/>
<dbReference type="GO" id="GO:0016887">
    <property type="term" value="F:ATP hydrolysis activity"/>
    <property type="evidence" value="ECO:0007669"/>
    <property type="project" value="InterPro"/>
</dbReference>
<feature type="domain" description="ABC transporter" evidence="3">
    <location>
        <begin position="4"/>
        <end position="256"/>
    </location>
</feature>
<dbReference type="SMART" id="SM00382">
    <property type="entry name" value="AAA"/>
    <property type="match status" value="2"/>
</dbReference>
<dbReference type="InterPro" id="IPR003593">
    <property type="entry name" value="AAA+_ATPase"/>
</dbReference>
<dbReference type="Pfam" id="PF12848">
    <property type="entry name" value="ABC_tran_Xtn"/>
    <property type="match status" value="1"/>
</dbReference>
<evidence type="ECO:0000313" key="4">
    <source>
        <dbReference type="EMBL" id="KRK73812.1"/>
    </source>
</evidence>
<reference evidence="4 5" key="1">
    <citation type="journal article" date="2015" name="Genome Announc.">
        <title>Expanding the biotechnology potential of lactobacilli through comparative genomics of 213 strains and associated genera.</title>
        <authorList>
            <person name="Sun Z."/>
            <person name="Harris H.M."/>
            <person name="McCann A."/>
            <person name="Guo C."/>
            <person name="Argimon S."/>
            <person name="Zhang W."/>
            <person name="Yang X."/>
            <person name="Jeffery I.B."/>
            <person name="Cooney J.C."/>
            <person name="Kagawa T.F."/>
            <person name="Liu W."/>
            <person name="Song Y."/>
            <person name="Salvetti E."/>
            <person name="Wrobel A."/>
            <person name="Rasinkangas P."/>
            <person name="Parkhill J."/>
            <person name="Rea M.C."/>
            <person name="O'Sullivan O."/>
            <person name="Ritari J."/>
            <person name="Douillard F.P."/>
            <person name="Paul Ross R."/>
            <person name="Yang R."/>
            <person name="Briner A.E."/>
            <person name="Felis G.E."/>
            <person name="de Vos W.M."/>
            <person name="Barrangou R."/>
            <person name="Klaenhammer T.R."/>
            <person name="Caufield P.W."/>
            <person name="Cui Y."/>
            <person name="Zhang H."/>
            <person name="O'Toole P.W."/>
        </authorList>
    </citation>
    <scope>NUCLEOTIDE SEQUENCE [LARGE SCALE GENOMIC DNA]</scope>
    <source>
        <strain evidence="4 5">JCM 17158</strain>
    </source>
</reference>
<dbReference type="RefSeq" id="WP_056949988.1">
    <property type="nucleotide sequence ID" value="NZ_AZDJ01000003.1"/>
</dbReference>
<organism evidence="4 5">
    <name type="scientific">Lacticaseibacillus nasuensis JCM 17158</name>
    <dbReference type="NCBI Taxonomy" id="1291734"/>
    <lineage>
        <taxon>Bacteria</taxon>
        <taxon>Bacillati</taxon>
        <taxon>Bacillota</taxon>
        <taxon>Bacilli</taxon>
        <taxon>Lactobacillales</taxon>
        <taxon>Lactobacillaceae</taxon>
        <taxon>Lacticaseibacillus</taxon>
    </lineage>
</organism>
<evidence type="ECO:0000256" key="2">
    <source>
        <dbReference type="ARBA" id="ARBA00022840"/>
    </source>
</evidence>
<dbReference type="SUPFAM" id="SSF52540">
    <property type="entry name" value="P-loop containing nucleoside triphosphate hydrolases"/>
    <property type="match status" value="2"/>
</dbReference>
<dbReference type="GO" id="GO:0005524">
    <property type="term" value="F:ATP binding"/>
    <property type="evidence" value="ECO:0007669"/>
    <property type="project" value="UniProtKB-KW"/>
</dbReference>
<dbReference type="Pfam" id="PF00005">
    <property type="entry name" value="ABC_tran"/>
    <property type="match status" value="2"/>
</dbReference>
<feature type="domain" description="ABC transporter" evidence="3">
    <location>
        <begin position="316"/>
        <end position="513"/>
    </location>
</feature>
<dbReference type="InterPro" id="IPR017871">
    <property type="entry name" value="ABC_transporter-like_CS"/>
</dbReference>
<dbReference type="CDD" id="cd03221">
    <property type="entry name" value="ABCF_EF-3"/>
    <property type="match status" value="2"/>
</dbReference>
<evidence type="ECO:0000256" key="1">
    <source>
        <dbReference type="ARBA" id="ARBA00022741"/>
    </source>
</evidence>
<dbReference type="STRING" id="1291734.FD02_GL001642"/>
<dbReference type="Gene3D" id="3.40.50.300">
    <property type="entry name" value="P-loop containing nucleotide triphosphate hydrolases"/>
    <property type="match status" value="2"/>
</dbReference>
<dbReference type="PROSITE" id="PS00211">
    <property type="entry name" value="ABC_TRANSPORTER_1"/>
    <property type="match status" value="2"/>
</dbReference>
<dbReference type="InterPro" id="IPR027417">
    <property type="entry name" value="P-loop_NTPase"/>
</dbReference>
<dbReference type="PANTHER" id="PTHR42855">
    <property type="entry name" value="ABC TRANSPORTER ATP-BINDING SUBUNIT"/>
    <property type="match status" value="1"/>
</dbReference>
<gene>
    <name evidence="4" type="ORF">FD02_GL001642</name>
</gene>
<dbReference type="Proteomes" id="UP000051804">
    <property type="component" value="Unassembled WGS sequence"/>
</dbReference>
<protein>
    <submittedName>
        <fullName evidence="4">ABC superfamily ATP binding cassette transporter, ABC protein</fullName>
    </submittedName>
</protein>
<dbReference type="EMBL" id="AZDJ01000003">
    <property type="protein sequence ID" value="KRK73812.1"/>
    <property type="molecule type" value="Genomic_DNA"/>
</dbReference>
<dbReference type="InterPro" id="IPR051309">
    <property type="entry name" value="ABCF_ATPase"/>
</dbReference>
<dbReference type="InterPro" id="IPR003439">
    <property type="entry name" value="ABC_transporter-like_ATP-bd"/>
</dbReference>
<comment type="caution">
    <text evidence="4">The sequence shown here is derived from an EMBL/GenBank/DDBJ whole genome shotgun (WGS) entry which is preliminary data.</text>
</comment>
<dbReference type="OrthoDB" id="9762369at2"/>
<keyword evidence="1" id="KW-0547">Nucleotide-binding</keyword>
<name>A0A0R1JZ20_9LACO</name>
<dbReference type="PANTHER" id="PTHR42855:SF2">
    <property type="entry name" value="DRUG RESISTANCE ABC TRANSPORTER,ATP-BINDING PROTEIN"/>
    <property type="match status" value="1"/>
</dbReference>
<keyword evidence="5" id="KW-1185">Reference proteome</keyword>
<accession>A0A0R1JZ20</accession>
<dbReference type="FunFam" id="3.40.50.300:FF:000011">
    <property type="entry name" value="Putative ABC transporter ATP-binding component"/>
    <property type="match status" value="1"/>
</dbReference>
<keyword evidence="2" id="KW-0067">ATP-binding</keyword>
<dbReference type="AlphaFoldDB" id="A0A0R1JZ20"/>
<evidence type="ECO:0000313" key="5">
    <source>
        <dbReference type="Proteomes" id="UP000051804"/>
    </source>
</evidence>
<proteinExistence type="predicted"/>
<sequence>MSVLTVTHLSQRFLDKQLYADASFQVNQADHLGIIGQNGVGKSTLIKILTGALTPDAGTIVWQRHLHVGYLDQYANLLPGQTIHDFLKTAFADLYAKEAKMNQIYADYADHPDDELLAKAGELQQELEAADFYDLETTIDTVATGLGLDAIGLDHPVDALSGGQRSKIILAKLLLEKPDMLLLDEPTNYLDVSHIEWLTAWLQDFEGAFIVISHDFDFLEGVTNAILDIEFGQITKYTGSLHRALRQKEADHETMLKAYNKQQAEIKKTEAFIRRFKAGTRSTMAKSREKQLAHMDKLTPPGNLMKAKLAFPYTPVERQILVDVNDLVVGYDKPLLQPVNFSIARDEVIALEGFNGIGKSTLLKTILGQLPALAGDVAVAQNVTFGYFEQELKWETPRQSPLQFLMAKYPALGQKPLRQVLARTAMTRDQVDQPLQTLSGGEQSKVKLADLMLQPANILVMDEPTNHLDDDTKASLRRALQEYPGAVLLVSHETGFYDDSWVDTRINIEHLIAQA</sequence>
<evidence type="ECO:0000259" key="3">
    <source>
        <dbReference type="PROSITE" id="PS50893"/>
    </source>
</evidence>
<dbReference type="InterPro" id="IPR032781">
    <property type="entry name" value="ABC_tran_Xtn"/>
</dbReference>
<dbReference type="PROSITE" id="PS50893">
    <property type="entry name" value="ABC_TRANSPORTER_2"/>
    <property type="match status" value="2"/>
</dbReference>